<dbReference type="InterPro" id="IPR036259">
    <property type="entry name" value="MFS_trans_sf"/>
</dbReference>
<evidence type="ECO:0000256" key="4">
    <source>
        <dbReference type="ARBA" id="ARBA00022989"/>
    </source>
</evidence>
<evidence type="ECO:0000256" key="5">
    <source>
        <dbReference type="ARBA" id="ARBA00023136"/>
    </source>
</evidence>
<feature type="transmembrane region" description="Helical" evidence="6">
    <location>
        <begin position="376"/>
        <end position="398"/>
    </location>
</feature>
<dbReference type="RefSeq" id="XP_040721399.1">
    <property type="nucleotide sequence ID" value="XM_040855100.1"/>
</dbReference>
<organism evidence="8 9">
    <name type="scientific">Pseudomassariella vexata</name>
    <dbReference type="NCBI Taxonomy" id="1141098"/>
    <lineage>
        <taxon>Eukaryota</taxon>
        <taxon>Fungi</taxon>
        <taxon>Dikarya</taxon>
        <taxon>Ascomycota</taxon>
        <taxon>Pezizomycotina</taxon>
        <taxon>Sordariomycetes</taxon>
        <taxon>Xylariomycetidae</taxon>
        <taxon>Amphisphaeriales</taxon>
        <taxon>Pseudomassariaceae</taxon>
        <taxon>Pseudomassariella</taxon>
    </lineage>
</organism>
<reference evidence="8 9" key="1">
    <citation type="submission" date="2016-07" db="EMBL/GenBank/DDBJ databases">
        <title>Pervasive Adenine N6-methylation of Active Genes in Fungi.</title>
        <authorList>
            <consortium name="DOE Joint Genome Institute"/>
            <person name="Mondo S.J."/>
            <person name="Dannebaum R.O."/>
            <person name="Kuo R.C."/>
            <person name="Labutti K."/>
            <person name="Haridas S."/>
            <person name="Kuo A."/>
            <person name="Salamov A."/>
            <person name="Ahrendt S.R."/>
            <person name="Lipzen A."/>
            <person name="Sullivan W."/>
            <person name="Andreopoulos W.B."/>
            <person name="Clum A."/>
            <person name="Lindquist E."/>
            <person name="Daum C."/>
            <person name="Ramamoorthy G.K."/>
            <person name="Gryganskyi A."/>
            <person name="Culley D."/>
            <person name="Magnuson J.K."/>
            <person name="James T.Y."/>
            <person name="O'Malley M.A."/>
            <person name="Stajich J.E."/>
            <person name="Spatafora J.W."/>
            <person name="Visel A."/>
            <person name="Grigoriev I.V."/>
        </authorList>
    </citation>
    <scope>NUCLEOTIDE SEQUENCE [LARGE SCALE GENOMIC DNA]</scope>
    <source>
        <strain evidence="8 9">CBS 129021</strain>
    </source>
</reference>
<evidence type="ECO:0000256" key="1">
    <source>
        <dbReference type="ARBA" id="ARBA00004141"/>
    </source>
</evidence>
<accession>A0A1Y2EJX0</accession>
<dbReference type="PANTHER" id="PTHR43791">
    <property type="entry name" value="PERMEASE-RELATED"/>
    <property type="match status" value="1"/>
</dbReference>
<dbReference type="FunFam" id="1.20.1250.20:FF:000013">
    <property type="entry name" value="MFS general substrate transporter"/>
    <property type="match status" value="1"/>
</dbReference>
<dbReference type="GeneID" id="63771312"/>
<feature type="transmembrane region" description="Helical" evidence="6">
    <location>
        <begin position="344"/>
        <end position="364"/>
    </location>
</feature>
<evidence type="ECO:0000313" key="8">
    <source>
        <dbReference type="EMBL" id="ORY71807.1"/>
    </source>
</evidence>
<feature type="domain" description="Major facilitator superfamily (MFS) profile" evidence="7">
    <location>
        <begin position="20"/>
        <end position="437"/>
    </location>
</feature>
<feature type="transmembrane region" description="Helical" evidence="6">
    <location>
        <begin position="146"/>
        <end position="166"/>
    </location>
</feature>
<dbReference type="EMBL" id="MCFJ01000001">
    <property type="protein sequence ID" value="ORY71807.1"/>
    <property type="molecule type" value="Genomic_DNA"/>
</dbReference>
<dbReference type="Proteomes" id="UP000193689">
    <property type="component" value="Unassembled WGS sequence"/>
</dbReference>
<dbReference type="InParanoid" id="A0A1Y2EJX0"/>
<evidence type="ECO:0000256" key="2">
    <source>
        <dbReference type="ARBA" id="ARBA00022448"/>
    </source>
</evidence>
<feature type="transmembrane region" description="Helical" evidence="6">
    <location>
        <begin position="86"/>
        <end position="108"/>
    </location>
</feature>
<dbReference type="OrthoDB" id="9971669at2759"/>
<keyword evidence="9" id="KW-1185">Reference proteome</keyword>
<feature type="transmembrane region" description="Helical" evidence="6">
    <location>
        <begin position="251"/>
        <end position="273"/>
    </location>
</feature>
<evidence type="ECO:0000256" key="3">
    <source>
        <dbReference type="ARBA" id="ARBA00022692"/>
    </source>
</evidence>
<dbReference type="Pfam" id="PF07690">
    <property type="entry name" value="MFS_1"/>
    <property type="match status" value="1"/>
</dbReference>
<evidence type="ECO:0000313" key="9">
    <source>
        <dbReference type="Proteomes" id="UP000193689"/>
    </source>
</evidence>
<feature type="transmembrane region" description="Helical" evidence="6">
    <location>
        <begin position="114"/>
        <end position="134"/>
    </location>
</feature>
<dbReference type="Gene3D" id="1.20.1250.20">
    <property type="entry name" value="MFS general substrate transporter like domains"/>
    <property type="match status" value="2"/>
</dbReference>
<dbReference type="AlphaFoldDB" id="A0A1Y2EJX0"/>
<dbReference type="SUPFAM" id="SSF103473">
    <property type="entry name" value="MFS general substrate transporter"/>
    <property type="match status" value="1"/>
</dbReference>
<feature type="transmembrane region" description="Helical" evidence="6">
    <location>
        <begin position="317"/>
        <end position="338"/>
    </location>
</feature>
<keyword evidence="5 6" id="KW-0472">Membrane</keyword>
<dbReference type="InterPro" id="IPR011701">
    <property type="entry name" value="MFS"/>
</dbReference>
<feature type="transmembrane region" description="Helical" evidence="6">
    <location>
        <begin position="186"/>
        <end position="205"/>
    </location>
</feature>
<dbReference type="InterPro" id="IPR020846">
    <property type="entry name" value="MFS_dom"/>
</dbReference>
<comment type="caution">
    <text evidence="8">The sequence shown here is derived from an EMBL/GenBank/DDBJ whole genome shotgun (WGS) entry which is preliminary data.</text>
</comment>
<dbReference type="PANTHER" id="PTHR43791:SF53">
    <property type="entry name" value="MAJOR FACILITATOR SUPERFAMILY (MFS) PROFILE DOMAIN-CONTAINING PROTEIN"/>
    <property type="match status" value="1"/>
</dbReference>
<sequence>MSPWTVEEEAAVRRKLDWQVVPTVTVLYMLCFLDRANIGNARIQGMGTELNLVGYRFNWALSVFYIVYVMIEVPSNIILKRVGPRFYIPGLVVGFGFVSMCTAFVQTFEQLCGLRALLGVFEGGTMPGIAFFLSSFYKREELLFRVGIYVASASMAGAFGGLLATGLSRIPPWGIAAAPVTTWRNIFFFEGIITMIAGLLAPIFLPQSPGVSTRLTERERWIADERLRLEHKMISDEQVKLRHVKRAVMNINNYVCAGGFFLINITVQGLSVFMPTVLADLGWTATKAQLYSVPPYVMASVVAIGIAFVSDKTRMRGLWLALFTLIAITGFSILRWSHNPSLKYMGVFFCTVGAFPGGPGFLSWGLNNASGPAVRAVSGGWIVTIGTLGGVLATWTYLARDGPDYPIGNSINLGGQILTLFLTLFGIFYCMWENRLRERGGRDYRLEGLTEEEQAGLGYRHPQFRYIL</sequence>
<keyword evidence="3 6" id="KW-0812">Transmembrane</keyword>
<evidence type="ECO:0000256" key="6">
    <source>
        <dbReference type="SAM" id="Phobius"/>
    </source>
</evidence>
<keyword evidence="4 6" id="KW-1133">Transmembrane helix</keyword>
<feature type="transmembrane region" description="Helical" evidence="6">
    <location>
        <begin position="59"/>
        <end position="79"/>
    </location>
</feature>
<dbReference type="FunFam" id="1.20.1250.20:FF:000018">
    <property type="entry name" value="MFS transporter permease"/>
    <property type="match status" value="1"/>
</dbReference>
<dbReference type="PROSITE" id="PS50850">
    <property type="entry name" value="MFS"/>
    <property type="match status" value="1"/>
</dbReference>
<dbReference type="GO" id="GO:0022857">
    <property type="term" value="F:transmembrane transporter activity"/>
    <property type="evidence" value="ECO:0007669"/>
    <property type="project" value="InterPro"/>
</dbReference>
<feature type="transmembrane region" description="Helical" evidence="6">
    <location>
        <begin position="410"/>
        <end position="432"/>
    </location>
</feature>
<name>A0A1Y2EJX0_9PEZI</name>
<dbReference type="GO" id="GO:0016020">
    <property type="term" value="C:membrane"/>
    <property type="evidence" value="ECO:0007669"/>
    <property type="project" value="UniProtKB-SubCell"/>
</dbReference>
<evidence type="ECO:0000259" key="7">
    <source>
        <dbReference type="PROSITE" id="PS50850"/>
    </source>
</evidence>
<proteinExistence type="predicted"/>
<gene>
    <name evidence="8" type="ORF">BCR38DRAFT_331914</name>
</gene>
<keyword evidence="2" id="KW-0813">Transport</keyword>
<protein>
    <submittedName>
        <fullName evidence="8">Major facilitator superfamily domain-containing protein</fullName>
    </submittedName>
</protein>
<feature type="transmembrane region" description="Helical" evidence="6">
    <location>
        <begin position="293"/>
        <end position="310"/>
    </location>
</feature>
<comment type="subcellular location">
    <subcellularLocation>
        <location evidence="1">Membrane</location>
        <topology evidence="1">Multi-pass membrane protein</topology>
    </subcellularLocation>
</comment>